<feature type="transmembrane region" description="Helical" evidence="7">
    <location>
        <begin position="102"/>
        <end position="122"/>
    </location>
</feature>
<proteinExistence type="inferred from homology"/>
<evidence type="ECO:0000313" key="9">
    <source>
        <dbReference type="EMBL" id="BBI33582.1"/>
    </source>
</evidence>
<keyword evidence="10" id="KW-1185">Reference proteome</keyword>
<dbReference type="SUPFAM" id="SSF161098">
    <property type="entry name" value="MetI-like"/>
    <property type="match status" value="1"/>
</dbReference>
<dbReference type="PANTHER" id="PTHR30151">
    <property type="entry name" value="ALKANE SULFONATE ABC TRANSPORTER-RELATED, MEMBRANE SUBUNIT"/>
    <property type="match status" value="1"/>
</dbReference>
<dbReference type="InterPro" id="IPR035906">
    <property type="entry name" value="MetI-like_sf"/>
</dbReference>
<keyword evidence="9" id="KW-0067">ATP-binding</keyword>
<dbReference type="EMBL" id="AP019400">
    <property type="protein sequence ID" value="BBI33582.1"/>
    <property type="molecule type" value="Genomic_DNA"/>
</dbReference>
<feature type="transmembrane region" description="Helical" evidence="7">
    <location>
        <begin position="128"/>
        <end position="149"/>
    </location>
</feature>
<evidence type="ECO:0000256" key="3">
    <source>
        <dbReference type="ARBA" id="ARBA00022475"/>
    </source>
</evidence>
<keyword evidence="4 7" id="KW-0812">Transmembrane</keyword>
<keyword evidence="3" id="KW-1003">Cell membrane</keyword>
<keyword evidence="5 7" id="KW-1133">Transmembrane helix</keyword>
<comment type="similarity">
    <text evidence="7">Belongs to the binding-protein-dependent transport system permease family.</text>
</comment>
<dbReference type="KEGG" id="cohn:KCTCHS21_29810"/>
<dbReference type="AlphaFoldDB" id="A0A3T1D678"/>
<evidence type="ECO:0000256" key="7">
    <source>
        <dbReference type="RuleBase" id="RU363032"/>
    </source>
</evidence>
<feature type="transmembrane region" description="Helical" evidence="7">
    <location>
        <begin position="179"/>
        <end position="207"/>
    </location>
</feature>
<feature type="transmembrane region" description="Helical" evidence="7">
    <location>
        <begin position="227"/>
        <end position="248"/>
    </location>
</feature>
<dbReference type="GO" id="GO:0055085">
    <property type="term" value="P:transmembrane transport"/>
    <property type="evidence" value="ECO:0007669"/>
    <property type="project" value="InterPro"/>
</dbReference>
<evidence type="ECO:0000259" key="8">
    <source>
        <dbReference type="PROSITE" id="PS50928"/>
    </source>
</evidence>
<accession>A0A3T1D678</accession>
<evidence type="ECO:0000256" key="1">
    <source>
        <dbReference type="ARBA" id="ARBA00004651"/>
    </source>
</evidence>
<evidence type="ECO:0000256" key="6">
    <source>
        <dbReference type="ARBA" id="ARBA00023136"/>
    </source>
</evidence>
<feature type="transmembrane region" description="Helical" evidence="7">
    <location>
        <begin position="63"/>
        <end position="90"/>
    </location>
</feature>
<dbReference type="PANTHER" id="PTHR30151:SF41">
    <property type="entry name" value="ABC TRANSPORTER PERMEASE PROTEIN"/>
    <property type="match status" value="1"/>
</dbReference>
<comment type="subcellular location">
    <subcellularLocation>
        <location evidence="1 7">Cell membrane</location>
        <topology evidence="1 7">Multi-pass membrane protein</topology>
    </subcellularLocation>
</comment>
<dbReference type="Proteomes" id="UP000289856">
    <property type="component" value="Chromosome"/>
</dbReference>
<feature type="domain" description="ABC transmembrane type-1" evidence="8">
    <location>
        <begin position="64"/>
        <end position="252"/>
    </location>
</feature>
<evidence type="ECO:0000313" key="10">
    <source>
        <dbReference type="Proteomes" id="UP000289856"/>
    </source>
</evidence>
<gene>
    <name evidence="9" type="ORF">KCTCHS21_29810</name>
</gene>
<dbReference type="GO" id="GO:0005524">
    <property type="term" value="F:ATP binding"/>
    <property type="evidence" value="ECO:0007669"/>
    <property type="project" value="UniProtKB-KW"/>
</dbReference>
<dbReference type="InterPro" id="IPR000515">
    <property type="entry name" value="MetI-like"/>
</dbReference>
<dbReference type="OrthoDB" id="9804353at2"/>
<dbReference type="PROSITE" id="PS50928">
    <property type="entry name" value="ABC_TM1"/>
    <property type="match status" value="1"/>
</dbReference>
<evidence type="ECO:0000256" key="5">
    <source>
        <dbReference type="ARBA" id="ARBA00022989"/>
    </source>
</evidence>
<organism evidence="9 10">
    <name type="scientific">Cohnella abietis</name>
    <dbReference type="NCBI Taxonomy" id="2507935"/>
    <lineage>
        <taxon>Bacteria</taxon>
        <taxon>Bacillati</taxon>
        <taxon>Bacillota</taxon>
        <taxon>Bacilli</taxon>
        <taxon>Bacillales</taxon>
        <taxon>Paenibacillaceae</taxon>
        <taxon>Cohnella</taxon>
    </lineage>
</organism>
<name>A0A3T1D678_9BACL</name>
<dbReference type="Gene3D" id="1.10.3720.10">
    <property type="entry name" value="MetI-like"/>
    <property type="match status" value="1"/>
</dbReference>
<dbReference type="GO" id="GO:0005886">
    <property type="term" value="C:plasma membrane"/>
    <property type="evidence" value="ECO:0007669"/>
    <property type="project" value="UniProtKB-SubCell"/>
</dbReference>
<protein>
    <submittedName>
        <fullName evidence="9">ABC transporter ATP-binding protein</fullName>
    </submittedName>
</protein>
<feature type="transmembrane region" description="Helical" evidence="7">
    <location>
        <begin position="20"/>
        <end position="43"/>
    </location>
</feature>
<keyword evidence="2 7" id="KW-0813">Transport</keyword>
<dbReference type="CDD" id="cd06261">
    <property type="entry name" value="TM_PBP2"/>
    <property type="match status" value="1"/>
</dbReference>
<keyword evidence="6 7" id="KW-0472">Membrane</keyword>
<keyword evidence="9" id="KW-0547">Nucleotide-binding</keyword>
<dbReference type="Pfam" id="PF00528">
    <property type="entry name" value="BPD_transp_1"/>
    <property type="match status" value="1"/>
</dbReference>
<sequence>MTRVKAITSRLKSGFLPPAITFVVFFGIWQIGVQLADIPPYLLPKPTDILRAATDNYSLLLSALWTTAVESLLGFALSIVIGVLGAILLATSKTIEKGVYPYAIILQTIPIVAIAPIIVIWIGAGTNAVIAITFLIGFFPMLSNTLIGLNSVDRNLTNLFHLYSANRWQTMWQLRIPAALPYVVAGLRISCTLSVIGAIVGEYIAGIGGGKGGLGFSITNAALRLQIPYLFACGLAASLLGIVVFLGVNALSRRLLSSWHESELSTEH</sequence>
<evidence type="ECO:0000256" key="2">
    <source>
        <dbReference type="ARBA" id="ARBA00022448"/>
    </source>
</evidence>
<dbReference type="RefSeq" id="WP_130609509.1">
    <property type="nucleotide sequence ID" value="NZ_AP019400.1"/>
</dbReference>
<evidence type="ECO:0000256" key="4">
    <source>
        <dbReference type="ARBA" id="ARBA00022692"/>
    </source>
</evidence>
<reference evidence="9 10" key="1">
    <citation type="submission" date="2019-01" db="EMBL/GenBank/DDBJ databases">
        <title>Complete genome sequence of Cohnella hallensis HS21 isolated from Korean fir (Abies koreana) rhizospheric soil.</title>
        <authorList>
            <person name="Jiang L."/>
            <person name="Kang S.W."/>
            <person name="Kim S."/>
            <person name="Jung J."/>
            <person name="Kim C.Y."/>
            <person name="Kim D.H."/>
            <person name="Kim S.W."/>
            <person name="Lee J."/>
        </authorList>
    </citation>
    <scope>NUCLEOTIDE SEQUENCE [LARGE SCALE GENOMIC DNA]</scope>
    <source>
        <strain evidence="9 10">HS21</strain>
    </source>
</reference>